<feature type="compositionally biased region" description="Polar residues" evidence="1">
    <location>
        <begin position="284"/>
        <end position="295"/>
    </location>
</feature>
<feature type="compositionally biased region" description="Low complexity" evidence="1">
    <location>
        <begin position="401"/>
        <end position="420"/>
    </location>
</feature>
<keyword evidence="3" id="KW-1185">Reference proteome</keyword>
<evidence type="ECO:0000313" key="3">
    <source>
        <dbReference type="Proteomes" id="UP001521785"/>
    </source>
</evidence>
<dbReference type="Proteomes" id="UP001521785">
    <property type="component" value="Unassembled WGS sequence"/>
</dbReference>
<dbReference type="EMBL" id="JAKJXO020000014">
    <property type="protein sequence ID" value="KAL1596538.1"/>
    <property type="molecule type" value="Genomic_DNA"/>
</dbReference>
<proteinExistence type="predicted"/>
<evidence type="ECO:0000313" key="2">
    <source>
        <dbReference type="EMBL" id="KAL1596538.1"/>
    </source>
</evidence>
<feature type="compositionally biased region" description="Low complexity" evidence="1">
    <location>
        <begin position="312"/>
        <end position="324"/>
    </location>
</feature>
<feature type="compositionally biased region" description="Pro residues" evidence="1">
    <location>
        <begin position="334"/>
        <end position="353"/>
    </location>
</feature>
<accession>A0ABR3QWZ4</accession>
<evidence type="ECO:0000256" key="1">
    <source>
        <dbReference type="SAM" id="MobiDB-lite"/>
    </source>
</evidence>
<organism evidence="2 3">
    <name type="scientific">Paraconiothyrium brasiliense</name>
    <dbReference type="NCBI Taxonomy" id="300254"/>
    <lineage>
        <taxon>Eukaryota</taxon>
        <taxon>Fungi</taxon>
        <taxon>Dikarya</taxon>
        <taxon>Ascomycota</taxon>
        <taxon>Pezizomycotina</taxon>
        <taxon>Dothideomycetes</taxon>
        <taxon>Pleosporomycetidae</taxon>
        <taxon>Pleosporales</taxon>
        <taxon>Massarineae</taxon>
        <taxon>Didymosphaeriaceae</taxon>
        <taxon>Paraconiothyrium</taxon>
    </lineage>
</organism>
<sequence length="691" mass="72407">MINDRTVPLTAPPGAYPTLTVHGEEYGADEGTYTISGGVNLYGEVTLTPGGRQVLTWNQDQISRPFGPTVGNCSRPEGNIIQSQCATAQCTIGANSVELLYFPPPSTSRDLCANTSPGFNSYSVPIFSNLHASTIINSTTYWYDKAYVRYDTVSAYKWCQLDNQLGQTSVTVGGTYSRRLVEISSSDLSSICDWKFNPTRPYGLVIGATAKPFNFEDLVGDIPASAYQCMPRCQSGCMDIITSFYIPGLAVPPQVRAQDPEWASCVPQFDGVPDPPIALASVPNFLTSSEPSGSRPSDPPTPGQTLTTGASPTAIPITQPPITTRFTSTILPPTSRPIPNDPGAPADPNPVDPNNPGSSIPSPNDPPPNDPPPNDPPPNDPPPNDPPPNDPPPNDPPPNDPNSNGIPSTNNNPATNTPSIPQTPSDWPQPITNPPAGPTPIATIGNSIVNTNPSQPGTIVISDPNTPGGAQTLTAGSDPIVISGTTISLNPTSGAIIVSGDSIVQPIGIFNGKPVFTDPGQPGVIIVGDPESGQPLQTLSVNAPTVTIDGETFTLSPTAIVQSSVTFAGMSIVVLADGTIVINNTHTIRPGDPEIFINGHKVVVDSNGVIWVDGQRVQMSPTSDDQSDSTTTPRNMPTAPSLTDPNEPETNSGPSSTTEEAPQNSSIAPKEAMLPRLWTLLGLVTLTVLVV</sequence>
<feature type="region of interest" description="Disordered" evidence="1">
    <location>
        <begin position="277"/>
        <end position="453"/>
    </location>
</feature>
<protein>
    <submittedName>
        <fullName evidence="2">Uncharacterized protein</fullName>
    </submittedName>
</protein>
<feature type="compositionally biased region" description="Polar residues" evidence="1">
    <location>
        <begin position="444"/>
        <end position="453"/>
    </location>
</feature>
<feature type="compositionally biased region" description="Low complexity" evidence="1">
    <location>
        <begin position="620"/>
        <end position="633"/>
    </location>
</feature>
<reference evidence="2 3" key="1">
    <citation type="submission" date="2024-02" db="EMBL/GenBank/DDBJ databases">
        <title>De novo assembly and annotation of 12 fungi associated with fruit tree decline syndrome in Ontario, Canada.</title>
        <authorList>
            <person name="Sulman M."/>
            <person name="Ellouze W."/>
            <person name="Ilyukhin E."/>
        </authorList>
    </citation>
    <scope>NUCLEOTIDE SEQUENCE [LARGE SCALE GENOMIC DNA]</scope>
    <source>
        <strain evidence="2 3">M42-189</strain>
    </source>
</reference>
<gene>
    <name evidence="2" type="ORF">SLS60_009186</name>
</gene>
<name>A0ABR3QWZ4_9PLEO</name>
<feature type="region of interest" description="Disordered" evidence="1">
    <location>
        <begin position="617"/>
        <end position="668"/>
    </location>
</feature>
<feature type="compositionally biased region" description="Polar residues" evidence="1">
    <location>
        <begin position="634"/>
        <end position="667"/>
    </location>
</feature>
<comment type="caution">
    <text evidence="2">The sequence shown here is derived from an EMBL/GenBank/DDBJ whole genome shotgun (WGS) entry which is preliminary data.</text>
</comment>
<feature type="compositionally biased region" description="Pro residues" evidence="1">
    <location>
        <begin position="363"/>
        <end position="400"/>
    </location>
</feature>